<accession>A0ABQ9IWS6</accession>
<protein>
    <submittedName>
        <fullName evidence="1">Uncharacterized protein</fullName>
    </submittedName>
</protein>
<organism evidence="1 2">
    <name type="scientific">Molorchus minor</name>
    <dbReference type="NCBI Taxonomy" id="1323400"/>
    <lineage>
        <taxon>Eukaryota</taxon>
        <taxon>Metazoa</taxon>
        <taxon>Ecdysozoa</taxon>
        <taxon>Arthropoda</taxon>
        <taxon>Hexapoda</taxon>
        <taxon>Insecta</taxon>
        <taxon>Pterygota</taxon>
        <taxon>Neoptera</taxon>
        <taxon>Endopterygota</taxon>
        <taxon>Coleoptera</taxon>
        <taxon>Polyphaga</taxon>
        <taxon>Cucujiformia</taxon>
        <taxon>Chrysomeloidea</taxon>
        <taxon>Cerambycidae</taxon>
        <taxon>Lamiinae</taxon>
        <taxon>Monochamini</taxon>
        <taxon>Molorchus</taxon>
    </lineage>
</organism>
<name>A0ABQ9IWS6_9CUCU</name>
<keyword evidence="2" id="KW-1185">Reference proteome</keyword>
<gene>
    <name evidence="1" type="ORF">NQ317_018973</name>
</gene>
<evidence type="ECO:0000313" key="2">
    <source>
        <dbReference type="Proteomes" id="UP001162164"/>
    </source>
</evidence>
<evidence type="ECO:0000313" key="1">
    <source>
        <dbReference type="EMBL" id="KAJ8968043.1"/>
    </source>
</evidence>
<dbReference type="EMBL" id="JAPWTJ010002074">
    <property type="protein sequence ID" value="KAJ8968043.1"/>
    <property type="molecule type" value="Genomic_DNA"/>
</dbReference>
<comment type="caution">
    <text evidence="1">The sequence shown here is derived from an EMBL/GenBank/DDBJ whole genome shotgun (WGS) entry which is preliminary data.</text>
</comment>
<reference evidence="1" key="1">
    <citation type="journal article" date="2023" name="Insect Mol. Biol.">
        <title>Genome sequencing provides insights into the evolution of gene families encoding plant cell wall-degrading enzymes in longhorned beetles.</title>
        <authorList>
            <person name="Shin N.R."/>
            <person name="Okamura Y."/>
            <person name="Kirsch R."/>
            <person name="Pauchet Y."/>
        </authorList>
    </citation>
    <scope>NUCLEOTIDE SEQUENCE</scope>
    <source>
        <strain evidence="1">MMC_N1</strain>
    </source>
</reference>
<sequence length="82" mass="9499">MKTAILRMTFNRYENVGTDIFVTFKTGESLANDYAYGRIIGESQIHEFGLFLDKYNGSIINLEKKFLNTHYVIFQPLLTDVL</sequence>
<dbReference type="Proteomes" id="UP001162164">
    <property type="component" value="Unassembled WGS sequence"/>
</dbReference>
<proteinExistence type="predicted"/>